<accession>A0A1I0GHS8</accession>
<dbReference type="Pfam" id="PF22262">
    <property type="entry name" value="DUF6950"/>
    <property type="match status" value="1"/>
</dbReference>
<dbReference type="RefSeq" id="WP_143121489.1">
    <property type="nucleotide sequence ID" value="NZ_FOHI01000013.1"/>
</dbReference>
<dbReference type="AlphaFoldDB" id="A0A1I0GHS8"/>
<organism evidence="2 3">
    <name type="scientific">Nitrosospira multiformis</name>
    <dbReference type="NCBI Taxonomy" id="1231"/>
    <lineage>
        <taxon>Bacteria</taxon>
        <taxon>Pseudomonadati</taxon>
        <taxon>Pseudomonadota</taxon>
        <taxon>Betaproteobacteria</taxon>
        <taxon>Nitrosomonadales</taxon>
        <taxon>Nitrosomonadaceae</taxon>
        <taxon>Nitrosospira</taxon>
    </lineage>
</organism>
<dbReference type="OrthoDB" id="8563195at2"/>
<evidence type="ECO:0000259" key="1">
    <source>
        <dbReference type="Pfam" id="PF22262"/>
    </source>
</evidence>
<dbReference type="EMBL" id="FOHI01000013">
    <property type="protein sequence ID" value="SET70435.1"/>
    <property type="molecule type" value="Genomic_DNA"/>
</dbReference>
<evidence type="ECO:0000313" key="2">
    <source>
        <dbReference type="EMBL" id="SET70435.1"/>
    </source>
</evidence>
<protein>
    <recommendedName>
        <fullName evidence="1">DUF6950 domain-containing protein</fullName>
    </recommendedName>
</protein>
<evidence type="ECO:0000313" key="3">
    <source>
        <dbReference type="Proteomes" id="UP000183339"/>
    </source>
</evidence>
<dbReference type="Proteomes" id="UP000183339">
    <property type="component" value="Unassembled WGS sequence"/>
</dbReference>
<feature type="domain" description="DUF6950" evidence="1">
    <location>
        <begin position="2"/>
        <end position="119"/>
    </location>
</feature>
<name>A0A1I0GHS8_9PROT</name>
<sequence length="124" mass="14183">MTALHEYISHHVNKPFEWGKNDCCTFAISWLGLCTSRDYLTEHRPWRSAREGMRKLKDLGGLSALFQKHLKQINPNMAQDGDLTIYQGAAHLFSGRHIVSVGEEGLVFTDRSVVKEAWKCPQRL</sequence>
<proteinExistence type="predicted"/>
<dbReference type="InterPro" id="IPR053802">
    <property type="entry name" value="DUF6950"/>
</dbReference>
<gene>
    <name evidence="2" type="ORF">SAMN05216412_11360</name>
</gene>
<reference evidence="2 3" key="1">
    <citation type="submission" date="2016-10" db="EMBL/GenBank/DDBJ databases">
        <authorList>
            <person name="de Groot N.N."/>
        </authorList>
    </citation>
    <scope>NUCLEOTIDE SEQUENCE [LARGE SCALE GENOMIC DNA]</scope>
    <source>
        <strain evidence="2 3">Nl7</strain>
    </source>
</reference>